<dbReference type="OrthoDB" id="5819582at2759"/>
<feature type="transmembrane region" description="Helical" evidence="1">
    <location>
        <begin position="159"/>
        <end position="184"/>
    </location>
</feature>
<keyword evidence="1" id="KW-0472">Membrane</keyword>
<dbReference type="EMBL" id="VNKQ01000015">
    <property type="protein sequence ID" value="KAG0646499.1"/>
    <property type="molecule type" value="Genomic_DNA"/>
</dbReference>
<feature type="transmembrane region" description="Helical" evidence="1">
    <location>
        <begin position="354"/>
        <end position="373"/>
    </location>
</feature>
<dbReference type="InterPro" id="IPR002656">
    <property type="entry name" value="Acyl_transf_3_dom"/>
</dbReference>
<feature type="domain" description="Acyltransferase 3" evidence="2">
    <location>
        <begin position="59"/>
        <end position="459"/>
    </location>
</feature>
<proteinExistence type="predicted"/>
<dbReference type="AlphaFoldDB" id="A0A9P7AU70"/>
<name>A0A9P7AU70_9HELO</name>
<dbReference type="Pfam" id="PF01757">
    <property type="entry name" value="Acyl_transf_3"/>
    <property type="match status" value="1"/>
</dbReference>
<comment type="caution">
    <text evidence="3">The sequence shown here is derived from an EMBL/GenBank/DDBJ whole genome shotgun (WGS) entry which is preliminary data.</text>
</comment>
<evidence type="ECO:0000313" key="4">
    <source>
        <dbReference type="Proteomes" id="UP000785200"/>
    </source>
</evidence>
<feature type="transmembrane region" description="Helical" evidence="1">
    <location>
        <begin position="385"/>
        <end position="404"/>
    </location>
</feature>
<keyword evidence="4" id="KW-1185">Reference proteome</keyword>
<feature type="transmembrane region" description="Helical" evidence="1">
    <location>
        <begin position="118"/>
        <end position="139"/>
    </location>
</feature>
<keyword evidence="1" id="KW-0812">Transmembrane</keyword>
<gene>
    <name evidence="3" type="ORF">D0Z07_7456</name>
</gene>
<organism evidence="3 4">
    <name type="scientific">Hyphodiscus hymeniophilus</name>
    <dbReference type="NCBI Taxonomy" id="353542"/>
    <lineage>
        <taxon>Eukaryota</taxon>
        <taxon>Fungi</taxon>
        <taxon>Dikarya</taxon>
        <taxon>Ascomycota</taxon>
        <taxon>Pezizomycotina</taxon>
        <taxon>Leotiomycetes</taxon>
        <taxon>Helotiales</taxon>
        <taxon>Hyphodiscaceae</taxon>
        <taxon>Hyphodiscus</taxon>
    </lineage>
</organism>
<sequence>MAARDDNLLEKGYWESVKVDDSGNSAPKRAKQYWEGLSPSSILSRRWTGGPRKTLRPTAYLDGLRGFAALVVYFHHHQLWARDIILADVIFERGFGYDGEYYFAALPGVRTFFSGGHYAVTVFFVISGYVLSTKPLTLIDAGEYRKLSENVGSALFRRWWRLFIPVICTTLVYMASWHIFGLWISAAKMQPTFREELWNWYCEWKSFSYVFKEGGNPWLSYNLHVWSIPVEFRGSIIIYTSLLAFSRATRNARLWCEMGLIIYFMWIADGSHYAMFCAGMLLCDLDLLAEKNNLPSWFYRLEPFKELIFYHLFIISVYLGGVPSHNDQIEEIRKVRGWYYLSILKPQAVYDYKWFYLFWAAAFLVASIPRISWLKRFFEKPYNQYLGRISFALYLVHGPLLWVVGDRLYAAVGWAREAHHEHLPGWVDILPLSTAGPLGCDLAFWVVQLVLLPLTLWVAHVVTKLFDEPSVKFAQWLYGKTLAPPSVRS</sequence>
<dbReference type="InterPro" id="IPR050879">
    <property type="entry name" value="Acyltransferase_3"/>
</dbReference>
<feature type="transmembrane region" description="Helical" evidence="1">
    <location>
        <begin position="442"/>
        <end position="462"/>
    </location>
</feature>
<dbReference type="Proteomes" id="UP000785200">
    <property type="component" value="Unassembled WGS sequence"/>
</dbReference>
<evidence type="ECO:0000259" key="2">
    <source>
        <dbReference type="Pfam" id="PF01757"/>
    </source>
</evidence>
<dbReference type="PANTHER" id="PTHR23028:SF125">
    <property type="entry name" value="ACYLTRANSFERASE"/>
    <property type="match status" value="1"/>
</dbReference>
<reference evidence="3" key="1">
    <citation type="submission" date="2019-07" db="EMBL/GenBank/DDBJ databases">
        <title>Hyphodiscus hymeniophilus genome sequencing and assembly.</title>
        <authorList>
            <person name="Kramer G."/>
            <person name="Nodwell J."/>
        </authorList>
    </citation>
    <scope>NUCLEOTIDE SEQUENCE</scope>
    <source>
        <strain evidence="3">ATCC 34498</strain>
    </source>
</reference>
<keyword evidence="1" id="KW-1133">Transmembrane helix</keyword>
<accession>A0A9P7AU70</accession>
<dbReference type="PANTHER" id="PTHR23028">
    <property type="entry name" value="ACETYLTRANSFERASE"/>
    <property type="match status" value="1"/>
</dbReference>
<evidence type="ECO:0000313" key="3">
    <source>
        <dbReference type="EMBL" id="KAG0646499.1"/>
    </source>
</evidence>
<protein>
    <submittedName>
        <fullName evidence="3">O-acetyltransferase -1</fullName>
    </submittedName>
</protein>
<feature type="transmembrane region" description="Helical" evidence="1">
    <location>
        <begin position="260"/>
        <end position="282"/>
    </location>
</feature>
<dbReference type="GO" id="GO:0016747">
    <property type="term" value="F:acyltransferase activity, transferring groups other than amino-acyl groups"/>
    <property type="evidence" value="ECO:0007669"/>
    <property type="project" value="InterPro"/>
</dbReference>
<evidence type="ECO:0000256" key="1">
    <source>
        <dbReference type="SAM" id="Phobius"/>
    </source>
</evidence>